<feature type="transmembrane region" description="Helical" evidence="6">
    <location>
        <begin position="156"/>
        <end position="173"/>
    </location>
</feature>
<evidence type="ECO:0000256" key="6">
    <source>
        <dbReference type="RuleBase" id="RU004379"/>
    </source>
</evidence>
<evidence type="ECO:0000313" key="8">
    <source>
        <dbReference type="Proteomes" id="UP000781958"/>
    </source>
</evidence>
<keyword evidence="3 6" id="KW-0812">Transmembrane</keyword>
<feature type="transmembrane region" description="Helical" evidence="6">
    <location>
        <begin position="70"/>
        <end position="88"/>
    </location>
</feature>
<dbReference type="RefSeq" id="WP_209763972.1">
    <property type="nucleotide sequence ID" value="NZ_JAGINP010000002.1"/>
</dbReference>
<organism evidence="7 8">
    <name type="scientific">Azospirillum rugosum</name>
    <dbReference type="NCBI Taxonomy" id="416170"/>
    <lineage>
        <taxon>Bacteria</taxon>
        <taxon>Pseudomonadati</taxon>
        <taxon>Pseudomonadota</taxon>
        <taxon>Alphaproteobacteria</taxon>
        <taxon>Rhodospirillales</taxon>
        <taxon>Azospirillaceae</taxon>
        <taxon>Azospirillum</taxon>
    </lineage>
</organism>
<feature type="transmembrane region" description="Helical" evidence="6">
    <location>
        <begin position="100"/>
        <end position="120"/>
    </location>
</feature>
<feature type="transmembrane region" description="Helical" evidence="6">
    <location>
        <begin position="218"/>
        <end position="238"/>
    </location>
</feature>
<gene>
    <name evidence="7" type="ORF">J2851_000675</name>
</gene>
<dbReference type="InterPro" id="IPR006214">
    <property type="entry name" value="Bax_inhibitor_1-related"/>
</dbReference>
<evidence type="ECO:0000256" key="2">
    <source>
        <dbReference type="ARBA" id="ARBA00010350"/>
    </source>
</evidence>
<proteinExistence type="inferred from homology"/>
<dbReference type="CDD" id="cd10432">
    <property type="entry name" value="BI-1-like_bacterial"/>
    <property type="match status" value="1"/>
</dbReference>
<comment type="similarity">
    <text evidence="2 6">Belongs to the BI1 family.</text>
</comment>
<evidence type="ECO:0000256" key="5">
    <source>
        <dbReference type="ARBA" id="ARBA00023136"/>
    </source>
</evidence>
<dbReference type="Proteomes" id="UP000781958">
    <property type="component" value="Unassembled WGS sequence"/>
</dbReference>
<keyword evidence="5 6" id="KW-0472">Membrane</keyword>
<evidence type="ECO:0000313" key="7">
    <source>
        <dbReference type="EMBL" id="MBP2290933.1"/>
    </source>
</evidence>
<dbReference type="PANTHER" id="PTHR23291">
    <property type="entry name" value="BAX INHIBITOR-RELATED"/>
    <property type="match status" value="1"/>
</dbReference>
<comment type="caution">
    <text evidence="7">The sequence shown here is derived from an EMBL/GenBank/DDBJ whole genome shotgun (WGS) entry which is preliminary data.</text>
</comment>
<protein>
    <submittedName>
        <fullName evidence="7">FtsH-binding integral membrane protein</fullName>
    </submittedName>
</protein>
<dbReference type="PANTHER" id="PTHR23291:SF50">
    <property type="entry name" value="PROTEIN LIFEGUARD 4"/>
    <property type="match status" value="1"/>
</dbReference>
<dbReference type="Pfam" id="PF01027">
    <property type="entry name" value="Bax1-I"/>
    <property type="match status" value="1"/>
</dbReference>
<keyword evidence="4 6" id="KW-1133">Transmembrane helix</keyword>
<sequence>MFNQYPNQSPGQSRWGAGAPAVDRAQFDEGLRKHMLRVYNFMMLGLGVTGLVALLVASTPALYVPIFTTPLKWVVMLAPLAFIMVLSWRFERMSASSLQGLFWAFCAVMGVSMASIFLVFTGASVARVFFITAAMFAAMSLWGYTTKADLSKMGSFLMMGLIGIVIASLVNIFVGSSALQFAISVIGVVIFTGLTAYDTQRIKEEYAEGYGHETNTKLAVMGALSLYLNFINLFQMLMQLMGQREE</sequence>
<feature type="transmembrane region" description="Helical" evidence="6">
    <location>
        <begin position="179"/>
        <end position="197"/>
    </location>
</feature>
<feature type="transmembrane region" description="Helical" evidence="6">
    <location>
        <begin position="126"/>
        <end position="144"/>
    </location>
</feature>
<feature type="transmembrane region" description="Helical" evidence="6">
    <location>
        <begin position="41"/>
        <end position="64"/>
    </location>
</feature>
<comment type="subcellular location">
    <subcellularLocation>
        <location evidence="1">Membrane</location>
        <topology evidence="1">Multi-pass membrane protein</topology>
    </subcellularLocation>
</comment>
<name>A0ABS4SFS9_9PROT</name>
<accession>A0ABS4SFS9</accession>
<keyword evidence="8" id="KW-1185">Reference proteome</keyword>
<dbReference type="EMBL" id="JAGINP010000002">
    <property type="protein sequence ID" value="MBP2290933.1"/>
    <property type="molecule type" value="Genomic_DNA"/>
</dbReference>
<evidence type="ECO:0000256" key="1">
    <source>
        <dbReference type="ARBA" id="ARBA00004141"/>
    </source>
</evidence>
<evidence type="ECO:0000256" key="4">
    <source>
        <dbReference type="ARBA" id="ARBA00022989"/>
    </source>
</evidence>
<reference evidence="7 8" key="1">
    <citation type="submission" date="2021-03" db="EMBL/GenBank/DDBJ databases">
        <title>Genomic Encyclopedia of Type Strains, Phase III (KMG-III): the genomes of soil and plant-associated and newly described type strains.</title>
        <authorList>
            <person name="Whitman W."/>
        </authorList>
    </citation>
    <scope>NUCLEOTIDE SEQUENCE [LARGE SCALE GENOMIC DNA]</scope>
    <source>
        <strain evidence="7 8">IMMIB AFH-6</strain>
    </source>
</reference>
<evidence type="ECO:0000256" key="3">
    <source>
        <dbReference type="ARBA" id="ARBA00022692"/>
    </source>
</evidence>